<dbReference type="Gene3D" id="1.20.58.1040">
    <property type="match status" value="1"/>
</dbReference>
<proteinExistence type="inferred from homology"/>
<evidence type="ECO:0000256" key="7">
    <source>
        <dbReference type="ARBA" id="ARBA00023180"/>
    </source>
</evidence>
<feature type="chain" id="PRO_5017495843" description="1,3-beta-glucanosyltransferase" evidence="9">
    <location>
        <begin position="17"/>
        <end position="545"/>
    </location>
</feature>
<dbReference type="Proteomes" id="UP000258309">
    <property type="component" value="Unassembled WGS sequence"/>
</dbReference>
<dbReference type="PANTHER" id="PTHR31468">
    <property type="entry name" value="1,3-BETA-GLUCANOSYLTRANSFERASE GAS1"/>
    <property type="match status" value="1"/>
</dbReference>
<name>A0A3E2H5T4_SCYLI</name>
<evidence type="ECO:0000256" key="2">
    <source>
        <dbReference type="ARBA" id="ARBA00007528"/>
    </source>
</evidence>
<keyword evidence="6" id="KW-1015">Disulfide bond</keyword>
<evidence type="ECO:0000256" key="11">
    <source>
        <dbReference type="SAM" id="Phobius"/>
    </source>
</evidence>
<comment type="similarity">
    <text evidence="2 9">Belongs to the glycosyl hydrolase 72 family.</text>
</comment>
<comment type="caution">
    <text evidence="13">The sequence shown here is derived from an EMBL/GenBank/DDBJ whole genome shotgun (WGS) entry which is preliminary data.</text>
</comment>
<dbReference type="GO" id="GO:0071970">
    <property type="term" value="P:fungal-type cell wall (1-&gt;3)-beta-D-glucan biosynthetic process"/>
    <property type="evidence" value="ECO:0007669"/>
    <property type="project" value="TreeGrafter"/>
</dbReference>
<dbReference type="GO" id="GO:0098552">
    <property type="term" value="C:side of membrane"/>
    <property type="evidence" value="ECO:0007669"/>
    <property type="project" value="UniProtKB-KW"/>
</dbReference>
<dbReference type="Gene3D" id="3.20.20.80">
    <property type="entry name" value="Glycosidases"/>
    <property type="match status" value="1"/>
</dbReference>
<dbReference type="SMART" id="SM00768">
    <property type="entry name" value="X8"/>
    <property type="match status" value="1"/>
</dbReference>
<dbReference type="AlphaFoldDB" id="A0A3E2H5T4"/>
<dbReference type="GO" id="GO:0031505">
    <property type="term" value="P:fungal-type cell wall organization"/>
    <property type="evidence" value="ECO:0007669"/>
    <property type="project" value="TreeGrafter"/>
</dbReference>
<organism evidence="13 14">
    <name type="scientific">Scytalidium lignicola</name>
    <name type="common">Hyphomycete</name>
    <dbReference type="NCBI Taxonomy" id="5539"/>
    <lineage>
        <taxon>Eukaryota</taxon>
        <taxon>Fungi</taxon>
        <taxon>Dikarya</taxon>
        <taxon>Ascomycota</taxon>
        <taxon>Pezizomycotina</taxon>
        <taxon>Leotiomycetes</taxon>
        <taxon>Leotiomycetes incertae sedis</taxon>
        <taxon>Scytalidium</taxon>
    </lineage>
</organism>
<dbReference type="OrthoDB" id="421038at2759"/>
<evidence type="ECO:0000313" key="14">
    <source>
        <dbReference type="Proteomes" id="UP000258309"/>
    </source>
</evidence>
<keyword evidence="3 9" id="KW-0336">GPI-anchor</keyword>
<dbReference type="STRING" id="5539.A0A3E2H5T4"/>
<dbReference type="GO" id="GO:0042124">
    <property type="term" value="F:1,3-beta-glucanosyltransferase activity"/>
    <property type="evidence" value="ECO:0007669"/>
    <property type="project" value="TreeGrafter"/>
</dbReference>
<dbReference type="Pfam" id="PF03198">
    <property type="entry name" value="Glyco_hydro_72"/>
    <property type="match status" value="1"/>
</dbReference>
<dbReference type="InterPro" id="IPR004886">
    <property type="entry name" value="Glucanosyltransferase"/>
</dbReference>
<gene>
    <name evidence="13" type="ORF">B7463_g7674</name>
</gene>
<dbReference type="PANTHER" id="PTHR31468:SF2">
    <property type="entry name" value="1,3-BETA-GLUCANOSYLTRANSFERASE GAS1"/>
    <property type="match status" value="1"/>
</dbReference>
<protein>
    <recommendedName>
        <fullName evidence="9">1,3-beta-glucanosyltransferase</fullName>
        <ecNumber evidence="9">2.4.1.-</ecNumber>
    </recommendedName>
</protein>
<accession>A0A3E2H5T4</accession>
<evidence type="ECO:0000256" key="8">
    <source>
        <dbReference type="ARBA" id="ARBA00023288"/>
    </source>
</evidence>
<keyword evidence="8 9" id="KW-0449">Lipoprotein</keyword>
<keyword evidence="14" id="KW-1185">Reference proteome</keyword>
<evidence type="ECO:0000256" key="9">
    <source>
        <dbReference type="RuleBase" id="RU361209"/>
    </source>
</evidence>
<feature type="non-terminal residue" evidence="13">
    <location>
        <position position="545"/>
    </location>
</feature>
<evidence type="ECO:0000313" key="13">
    <source>
        <dbReference type="EMBL" id="RFU28647.1"/>
    </source>
</evidence>
<keyword evidence="4 9" id="KW-0732">Signal</keyword>
<evidence type="ECO:0000256" key="3">
    <source>
        <dbReference type="ARBA" id="ARBA00022622"/>
    </source>
</evidence>
<dbReference type="InterPro" id="IPR012946">
    <property type="entry name" value="X8"/>
</dbReference>
<feature type="signal peptide" evidence="9">
    <location>
        <begin position="1"/>
        <end position="16"/>
    </location>
</feature>
<feature type="compositionally biased region" description="Low complexity" evidence="10">
    <location>
        <begin position="485"/>
        <end position="509"/>
    </location>
</feature>
<comment type="subcellular location">
    <subcellularLocation>
        <location evidence="1 9">Cell membrane</location>
        <topology evidence="1 9">Lipid-anchor</topology>
        <topology evidence="1 9">GPI-anchor</topology>
    </subcellularLocation>
</comment>
<sequence>MKYLAALSLLALGASAQTTLPSIQVQGSKFFFPNGTQFFIRGVAYQQGVGTGGASGATSDTNTQYADPLADGAGCARDIPFMKKLKTNVVRVYAVDPTQNHDDCMASLSAAGIYVIADLSEPNLSINRESPAWDTQLYSRYTSVIDSLQTYSNVIGFFAGNEVTNNASYTAASAFVKAAVRDSKAYIKSKSYRDTLYVGYAADDDQYIRQDVADYFNCGDQADAVDFWGYNIYSWCGDSSYQTSGYADRVAEFSNYSIPIFFSEYGCNTQGGGAAGREFTEVAALYGADMSKVFSGGIVYEWFQETNDYGLVSVSGNTVSTLADFNALSTQLAKVTPSSVSAAQYTPTNSALQSCPTLFQNWTVSSPNLPPTPNQDLCDCMYSSLSCRANSDISAEAVGDLFFVVCGYNDGRPCTGFTANTSTGVYGPYLGCNDTQKLSLAFDTYYKEQGSSSDACSFDGNATVVQASKASGSCTSLLSAASSSASSISSGSGTSSGSGSSSSQSSTHSPNAAARFGPQGISGSGVMMGMYVLGMAVLGGAMVVL</sequence>
<evidence type="ECO:0000256" key="5">
    <source>
        <dbReference type="ARBA" id="ARBA00023136"/>
    </source>
</evidence>
<dbReference type="FunFam" id="3.20.20.80:FF:000038">
    <property type="entry name" value="1,3-beta-glucanosyltransferase"/>
    <property type="match status" value="1"/>
</dbReference>
<evidence type="ECO:0000256" key="6">
    <source>
        <dbReference type="ARBA" id="ARBA00023157"/>
    </source>
</evidence>
<reference evidence="13 14" key="1">
    <citation type="submission" date="2018-05" db="EMBL/GenBank/DDBJ databases">
        <title>Draft genome sequence of Scytalidium lignicola DSM 105466, a ubiquitous saprotrophic fungus.</title>
        <authorList>
            <person name="Buettner E."/>
            <person name="Gebauer A.M."/>
            <person name="Hofrichter M."/>
            <person name="Liers C."/>
            <person name="Kellner H."/>
        </authorList>
    </citation>
    <scope>NUCLEOTIDE SEQUENCE [LARGE SCALE GENOMIC DNA]</scope>
    <source>
        <strain evidence="13 14">DSM 105466</strain>
    </source>
</reference>
<evidence type="ECO:0000256" key="1">
    <source>
        <dbReference type="ARBA" id="ARBA00004609"/>
    </source>
</evidence>
<feature type="region of interest" description="Disordered" evidence="10">
    <location>
        <begin position="485"/>
        <end position="515"/>
    </location>
</feature>
<keyword evidence="11" id="KW-0812">Transmembrane</keyword>
<dbReference type="Pfam" id="PF07983">
    <property type="entry name" value="X8"/>
    <property type="match status" value="1"/>
</dbReference>
<keyword evidence="7" id="KW-0325">Glycoprotein</keyword>
<evidence type="ECO:0000259" key="12">
    <source>
        <dbReference type="SMART" id="SM00768"/>
    </source>
</evidence>
<dbReference type="EMBL" id="NCSJ02000155">
    <property type="protein sequence ID" value="RFU28647.1"/>
    <property type="molecule type" value="Genomic_DNA"/>
</dbReference>
<dbReference type="InterPro" id="IPR017853">
    <property type="entry name" value="GH"/>
</dbReference>
<keyword evidence="11" id="KW-1133">Transmembrane helix</keyword>
<dbReference type="OMA" id="TNSPRAC"/>
<keyword evidence="5 9" id="KW-0472">Membrane</keyword>
<feature type="non-terminal residue" evidence="13">
    <location>
        <position position="1"/>
    </location>
</feature>
<comment type="function">
    <text evidence="9">Splits internally a 1,3-beta-glucan molecule and transfers the newly generated reducing end (the donor) to the non-reducing end of another 1,3-beta-glucan molecule (the acceptor) forming a 1,3-beta linkage, resulting in the elongation of 1,3-beta-glucan chains in the cell wall.</text>
</comment>
<evidence type="ECO:0000256" key="4">
    <source>
        <dbReference type="ARBA" id="ARBA00022729"/>
    </source>
</evidence>
<evidence type="ECO:0000256" key="10">
    <source>
        <dbReference type="SAM" id="MobiDB-lite"/>
    </source>
</evidence>
<keyword evidence="9" id="KW-0808">Transferase</keyword>
<feature type="transmembrane region" description="Helical" evidence="11">
    <location>
        <begin position="525"/>
        <end position="544"/>
    </location>
</feature>
<dbReference type="GO" id="GO:0005886">
    <property type="term" value="C:plasma membrane"/>
    <property type="evidence" value="ECO:0007669"/>
    <property type="project" value="UniProtKB-SubCell"/>
</dbReference>
<dbReference type="SUPFAM" id="SSF51445">
    <property type="entry name" value="(Trans)glycosidases"/>
    <property type="match status" value="1"/>
</dbReference>
<dbReference type="EC" id="2.4.1.-" evidence="9"/>
<feature type="domain" description="X8" evidence="12">
    <location>
        <begin position="385"/>
        <end position="476"/>
    </location>
</feature>